<comment type="similarity">
    <text evidence="1">Belongs to the LysR transcriptional regulatory family.</text>
</comment>
<dbReference type="PRINTS" id="PR00039">
    <property type="entry name" value="HTHLYSR"/>
</dbReference>
<evidence type="ECO:0000259" key="5">
    <source>
        <dbReference type="PROSITE" id="PS50931"/>
    </source>
</evidence>
<dbReference type="GO" id="GO:0003700">
    <property type="term" value="F:DNA-binding transcription factor activity"/>
    <property type="evidence" value="ECO:0007669"/>
    <property type="project" value="InterPro"/>
</dbReference>
<name>S0FYJ4_9BACT</name>
<evidence type="ECO:0000313" key="6">
    <source>
        <dbReference type="EMBL" id="EMS78472.1"/>
    </source>
</evidence>
<dbReference type="InterPro" id="IPR036390">
    <property type="entry name" value="WH_DNA-bd_sf"/>
</dbReference>
<protein>
    <submittedName>
        <fullName evidence="7">Transcriptional regulator, LysR family</fullName>
    </submittedName>
</protein>
<dbReference type="CDD" id="cd05466">
    <property type="entry name" value="PBP2_LTTR_substrate"/>
    <property type="match status" value="1"/>
</dbReference>
<dbReference type="PROSITE" id="PS50931">
    <property type="entry name" value="HTH_LYSR"/>
    <property type="match status" value="1"/>
</dbReference>
<evidence type="ECO:0000256" key="1">
    <source>
        <dbReference type="ARBA" id="ARBA00009437"/>
    </source>
</evidence>
<evidence type="ECO:0000313" key="7">
    <source>
        <dbReference type="EMBL" id="EMS80158.1"/>
    </source>
</evidence>
<dbReference type="EMBL" id="APJX01000008">
    <property type="protein sequence ID" value="EMS78472.1"/>
    <property type="molecule type" value="Genomic_DNA"/>
</dbReference>
<evidence type="ECO:0000256" key="3">
    <source>
        <dbReference type="ARBA" id="ARBA00023125"/>
    </source>
</evidence>
<dbReference type="InterPro" id="IPR036388">
    <property type="entry name" value="WH-like_DNA-bd_sf"/>
</dbReference>
<dbReference type="Gene3D" id="1.10.10.10">
    <property type="entry name" value="Winged helix-like DNA-binding domain superfamily/Winged helix DNA-binding domain"/>
    <property type="match status" value="1"/>
</dbReference>
<dbReference type="SUPFAM" id="SSF53850">
    <property type="entry name" value="Periplasmic binding protein-like II"/>
    <property type="match status" value="1"/>
</dbReference>
<dbReference type="FunFam" id="1.10.10.10:FF:000001">
    <property type="entry name" value="LysR family transcriptional regulator"/>
    <property type="match status" value="1"/>
</dbReference>
<dbReference type="OrthoDB" id="464481at2"/>
<gene>
    <name evidence="7" type="ORF">Dpo_3c03020</name>
    <name evidence="6" type="ORF">Dpo_8c01390</name>
</gene>
<dbReference type="PANTHER" id="PTHR30126">
    <property type="entry name" value="HTH-TYPE TRANSCRIPTIONAL REGULATOR"/>
    <property type="match status" value="1"/>
</dbReference>
<dbReference type="EMBL" id="APJX01000003">
    <property type="protein sequence ID" value="EMS80158.1"/>
    <property type="molecule type" value="Genomic_DNA"/>
</dbReference>
<keyword evidence="3" id="KW-0238">DNA-binding</keyword>
<reference evidence="7 8" key="1">
    <citation type="journal article" date="2013" name="Genome Announc.">
        <title>Draft Genome Sequence of Desulfotignum phosphitoxidans DSM 13687 Strain FiPS-3.</title>
        <authorList>
            <person name="Poehlein A."/>
            <person name="Daniel R."/>
            <person name="Simeonova D.D."/>
        </authorList>
    </citation>
    <scope>NUCLEOTIDE SEQUENCE [LARGE SCALE GENOMIC DNA]</scope>
    <source>
        <strain evidence="7 8">DSM 13687</strain>
    </source>
</reference>
<organism evidence="7 8">
    <name type="scientific">Desulfotignum phosphitoxidans DSM 13687</name>
    <dbReference type="NCBI Taxonomy" id="1286635"/>
    <lineage>
        <taxon>Bacteria</taxon>
        <taxon>Pseudomonadati</taxon>
        <taxon>Thermodesulfobacteriota</taxon>
        <taxon>Desulfobacteria</taxon>
        <taxon>Desulfobacterales</taxon>
        <taxon>Desulfobacteraceae</taxon>
        <taxon>Desulfotignum</taxon>
    </lineage>
</organism>
<dbReference type="Pfam" id="PF03466">
    <property type="entry name" value="LysR_substrate"/>
    <property type="match status" value="1"/>
</dbReference>
<keyword evidence="2" id="KW-0805">Transcription regulation</keyword>
<accession>S0FYJ4</accession>
<dbReference type="InterPro" id="IPR000847">
    <property type="entry name" value="LysR_HTH_N"/>
</dbReference>
<dbReference type="GO" id="GO:0000976">
    <property type="term" value="F:transcription cis-regulatory region binding"/>
    <property type="evidence" value="ECO:0007669"/>
    <property type="project" value="TreeGrafter"/>
</dbReference>
<evidence type="ECO:0000313" key="8">
    <source>
        <dbReference type="Proteomes" id="UP000014216"/>
    </source>
</evidence>
<proteinExistence type="inferred from homology"/>
<keyword evidence="8" id="KW-1185">Reference proteome</keyword>
<evidence type="ECO:0000256" key="4">
    <source>
        <dbReference type="ARBA" id="ARBA00023163"/>
    </source>
</evidence>
<keyword evidence="4" id="KW-0804">Transcription</keyword>
<dbReference type="Pfam" id="PF00126">
    <property type="entry name" value="HTH_1"/>
    <property type="match status" value="1"/>
</dbReference>
<dbReference type="Gene3D" id="3.40.190.290">
    <property type="match status" value="1"/>
</dbReference>
<dbReference type="InterPro" id="IPR005119">
    <property type="entry name" value="LysR_subst-bd"/>
</dbReference>
<feature type="domain" description="HTH lysR-type" evidence="5">
    <location>
        <begin position="1"/>
        <end position="58"/>
    </location>
</feature>
<dbReference type="RefSeq" id="WP_006965498.1">
    <property type="nucleotide sequence ID" value="NZ_APJX01000003.1"/>
</dbReference>
<evidence type="ECO:0000256" key="2">
    <source>
        <dbReference type="ARBA" id="ARBA00023015"/>
    </source>
</evidence>
<comment type="caution">
    <text evidence="7">The sequence shown here is derived from an EMBL/GenBank/DDBJ whole genome shotgun (WGS) entry which is preliminary data.</text>
</comment>
<sequence length="296" mass="33334">MDLYKLKTFKTVAAFLNFNQAARYLNCAQSTVSNQIKSLEDEMGAFFFKRMGKKVQLTTAGEKMVGYANKLLSMEQEAIDDITGKKTPQKTICVRGPEAIIDCYFPDLIKKTLAQYPAVQFDISNCLENNIENELQTEAIDLAFIFSDYISSPRLITEKIFTETLIMAALPTHPLAGKPTVDAKDLHAETLLFLKTGCGYGLPFRQLLNTHMVKPACIIEITSVEAIKECVKKGIGLTILPKNSIQNELQNRELVPLNWAKDLTTPVLMVWHKNKKITGVLENFMHLAMQLRSKRP</sequence>
<dbReference type="Proteomes" id="UP000014216">
    <property type="component" value="Unassembled WGS sequence"/>
</dbReference>
<dbReference type="AlphaFoldDB" id="S0FYJ4"/>
<dbReference type="SUPFAM" id="SSF46785">
    <property type="entry name" value="Winged helix' DNA-binding domain"/>
    <property type="match status" value="1"/>
</dbReference>
<dbReference type="PANTHER" id="PTHR30126:SF40">
    <property type="entry name" value="HTH-TYPE TRANSCRIPTIONAL REGULATOR GLTR"/>
    <property type="match status" value="1"/>
</dbReference>